<dbReference type="GO" id="GO:0072344">
    <property type="term" value="P:rescue of stalled ribosome"/>
    <property type="evidence" value="ECO:0007669"/>
    <property type="project" value="TreeGrafter"/>
</dbReference>
<keyword evidence="3" id="KW-1185">Reference proteome</keyword>
<dbReference type="InterPro" id="IPR051608">
    <property type="entry name" value="RQC_Subunit_NEMF"/>
</dbReference>
<comment type="caution">
    <text evidence="2">The sequence shown here is derived from an EMBL/GenBank/DDBJ whole genome shotgun (WGS) entry which is preliminary data.</text>
</comment>
<dbReference type="Proteomes" id="UP000019140">
    <property type="component" value="Unassembled WGS sequence"/>
</dbReference>
<dbReference type="GO" id="GO:0000049">
    <property type="term" value="F:tRNA binding"/>
    <property type="evidence" value="ECO:0007669"/>
    <property type="project" value="TreeGrafter"/>
</dbReference>
<dbReference type="GO" id="GO:0043023">
    <property type="term" value="F:ribosomal large subunit binding"/>
    <property type="evidence" value="ECO:0007669"/>
    <property type="project" value="TreeGrafter"/>
</dbReference>
<dbReference type="HOGENOM" id="CLU_076487_2_0_7"/>
<dbReference type="Pfam" id="PF05670">
    <property type="entry name" value="NFACT-R_1"/>
    <property type="match status" value="1"/>
</dbReference>
<sequence>MAADRSPKGTSDPDTGVWQGQTVARRFVAPDGTVVLVGRTAADNDILTFKLASQKDFWLHVAGESGSHVVVRNPEGLSRLPRETLRFAAALAAGHSKARKGGQVAVHVARVSDVKKPRGMPAGKVTLARFESVRVRPSTEAP</sequence>
<gene>
    <name evidence="2" type="ORF">ETSY2_50055</name>
</gene>
<organism evidence="2 3">
    <name type="scientific">Candidatus Entotheonella gemina</name>
    <dbReference type="NCBI Taxonomy" id="1429439"/>
    <lineage>
        <taxon>Bacteria</taxon>
        <taxon>Pseudomonadati</taxon>
        <taxon>Nitrospinota/Tectimicrobiota group</taxon>
        <taxon>Candidatus Tectimicrobiota</taxon>
        <taxon>Candidatus Entotheonellia</taxon>
        <taxon>Candidatus Entotheonellales</taxon>
        <taxon>Candidatus Entotheonellaceae</taxon>
        <taxon>Candidatus Entotheonella</taxon>
    </lineage>
</organism>
<dbReference type="AlphaFoldDB" id="W4LAB1"/>
<accession>W4LAB1</accession>
<reference evidence="2 3" key="1">
    <citation type="journal article" date="2014" name="Nature">
        <title>An environmental bacterial taxon with a large and distinct metabolic repertoire.</title>
        <authorList>
            <person name="Wilson M.C."/>
            <person name="Mori T."/>
            <person name="Ruckert C."/>
            <person name="Uria A.R."/>
            <person name="Helf M.J."/>
            <person name="Takada K."/>
            <person name="Gernert C."/>
            <person name="Steffens U.A."/>
            <person name="Heycke N."/>
            <person name="Schmitt S."/>
            <person name="Rinke C."/>
            <person name="Helfrich E.J."/>
            <person name="Brachmann A.O."/>
            <person name="Gurgui C."/>
            <person name="Wakimoto T."/>
            <person name="Kracht M."/>
            <person name="Crusemann M."/>
            <person name="Hentschel U."/>
            <person name="Abe I."/>
            <person name="Matsunaga S."/>
            <person name="Kalinowski J."/>
            <person name="Takeyama H."/>
            <person name="Piel J."/>
        </authorList>
    </citation>
    <scope>NUCLEOTIDE SEQUENCE [LARGE SCALE GENOMIC DNA]</scope>
    <source>
        <strain evidence="3">TSY2</strain>
    </source>
</reference>
<proteinExistence type="predicted"/>
<dbReference type="EMBL" id="AZHX01002497">
    <property type="protein sequence ID" value="ETW94256.1"/>
    <property type="molecule type" value="Genomic_DNA"/>
</dbReference>
<dbReference type="PANTHER" id="PTHR15239:SF6">
    <property type="entry name" value="RIBOSOME QUALITY CONTROL COMPLEX SUBUNIT NEMF"/>
    <property type="match status" value="1"/>
</dbReference>
<dbReference type="InterPro" id="IPR008532">
    <property type="entry name" value="NFACT_RNA-bd"/>
</dbReference>
<dbReference type="GO" id="GO:1990112">
    <property type="term" value="C:RQC complex"/>
    <property type="evidence" value="ECO:0007669"/>
    <property type="project" value="TreeGrafter"/>
</dbReference>
<dbReference type="PANTHER" id="PTHR15239">
    <property type="entry name" value="NUCLEAR EXPORT MEDIATOR FACTOR NEMF"/>
    <property type="match status" value="1"/>
</dbReference>
<evidence type="ECO:0000313" key="2">
    <source>
        <dbReference type="EMBL" id="ETW94256.1"/>
    </source>
</evidence>
<evidence type="ECO:0000313" key="3">
    <source>
        <dbReference type="Proteomes" id="UP000019140"/>
    </source>
</evidence>
<name>W4LAB1_9BACT</name>
<evidence type="ECO:0000259" key="1">
    <source>
        <dbReference type="Pfam" id="PF05670"/>
    </source>
</evidence>
<feature type="domain" description="NFACT RNA-binding" evidence="1">
    <location>
        <begin position="26"/>
        <end position="127"/>
    </location>
</feature>
<protein>
    <recommendedName>
        <fullName evidence="1">NFACT RNA-binding domain-containing protein</fullName>
    </recommendedName>
</protein>